<accession>A0ABW2Q7D0</accession>
<dbReference type="InterPro" id="IPR036890">
    <property type="entry name" value="HATPase_C_sf"/>
</dbReference>
<dbReference type="PROSITE" id="PS50109">
    <property type="entry name" value="HIS_KIN"/>
    <property type="match status" value="1"/>
</dbReference>
<evidence type="ECO:0000256" key="5">
    <source>
        <dbReference type="ARBA" id="ARBA00022741"/>
    </source>
</evidence>
<feature type="transmembrane region" description="Helical" evidence="9">
    <location>
        <begin position="139"/>
        <end position="160"/>
    </location>
</feature>
<dbReference type="EMBL" id="JBHTCQ010000001">
    <property type="protein sequence ID" value="MFC7404502.1"/>
    <property type="molecule type" value="Genomic_DNA"/>
</dbReference>
<reference evidence="12" key="1">
    <citation type="journal article" date="2019" name="Int. J. Syst. Evol. Microbiol.">
        <title>The Global Catalogue of Microorganisms (GCM) 10K type strain sequencing project: providing services to taxonomists for standard genome sequencing and annotation.</title>
        <authorList>
            <consortium name="The Broad Institute Genomics Platform"/>
            <consortium name="The Broad Institute Genome Sequencing Center for Infectious Disease"/>
            <person name="Wu L."/>
            <person name="Ma J."/>
        </authorList>
    </citation>
    <scope>NUCLEOTIDE SEQUENCE [LARGE SCALE GENOMIC DNA]</scope>
    <source>
        <strain evidence="12">JCM 1490</strain>
    </source>
</reference>
<feature type="transmembrane region" description="Helical" evidence="9">
    <location>
        <begin position="110"/>
        <end position="127"/>
    </location>
</feature>
<keyword evidence="9" id="KW-1133">Transmembrane helix</keyword>
<keyword evidence="8" id="KW-0902">Two-component regulatory system</keyword>
<evidence type="ECO:0000259" key="10">
    <source>
        <dbReference type="PROSITE" id="PS50109"/>
    </source>
</evidence>
<name>A0ABW2Q7D0_9MICO</name>
<keyword evidence="3" id="KW-0597">Phosphoprotein</keyword>
<evidence type="ECO:0000256" key="2">
    <source>
        <dbReference type="ARBA" id="ARBA00012438"/>
    </source>
</evidence>
<evidence type="ECO:0000313" key="11">
    <source>
        <dbReference type="EMBL" id="MFC7404502.1"/>
    </source>
</evidence>
<keyword evidence="6 11" id="KW-0418">Kinase</keyword>
<dbReference type="GO" id="GO:0016301">
    <property type="term" value="F:kinase activity"/>
    <property type="evidence" value="ECO:0007669"/>
    <property type="project" value="UniProtKB-KW"/>
</dbReference>
<dbReference type="SUPFAM" id="SSF55874">
    <property type="entry name" value="ATPase domain of HSP90 chaperone/DNA topoisomerase II/histidine kinase"/>
    <property type="match status" value="1"/>
</dbReference>
<evidence type="ECO:0000256" key="9">
    <source>
        <dbReference type="SAM" id="Phobius"/>
    </source>
</evidence>
<keyword evidence="5" id="KW-0547">Nucleotide-binding</keyword>
<organism evidence="11 12">
    <name type="scientific">Georgenia alba</name>
    <dbReference type="NCBI Taxonomy" id="2233858"/>
    <lineage>
        <taxon>Bacteria</taxon>
        <taxon>Bacillati</taxon>
        <taxon>Actinomycetota</taxon>
        <taxon>Actinomycetes</taxon>
        <taxon>Micrococcales</taxon>
        <taxon>Bogoriellaceae</taxon>
        <taxon>Georgenia</taxon>
    </lineage>
</organism>
<sequence length="394" mass="41052">MPTGRQPTAHRDDVDPRLVDGVLALAMAVAVAVLVAADFESSGRSGPLAYAFAAGFGALVLLRRVAPRTMLVLTVLGVFAHYALGLPVIGIALPAVAALYSAAELGRTRWAAGAGVVLIGVSAYFRVVEGQPTSYLYGYELLTNVALVAAAVALGVAVRLTREAREHAERIAALTAAEQERAADQRLQAERVRIARDLHDVVGHTMSVIAVHSGVASEAVGRDDDAAREALDRVREATSATMRDLRATVKVLRTPGTEDAPRGTLGLRDLEPLLYPAEAAGLEVDVEIDVPDGSIDAAVDAAAYRIVQESLTNVLRHAGAGRASVRAVLEGETVHLRVEDDGTGSRGQDLGAADGQGIAGMRERAALLGGRLEAGDRPGGGFVVTAALPARLLP</sequence>
<evidence type="ECO:0000256" key="6">
    <source>
        <dbReference type="ARBA" id="ARBA00022777"/>
    </source>
</evidence>
<dbReference type="InterPro" id="IPR050482">
    <property type="entry name" value="Sensor_HK_TwoCompSys"/>
</dbReference>
<feature type="transmembrane region" description="Helical" evidence="9">
    <location>
        <begin position="78"/>
        <end position="103"/>
    </location>
</feature>
<dbReference type="Gene3D" id="3.30.565.10">
    <property type="entry name" value="Histidine kinase-like ATPase, C-terminal domain"/>
    <property type="match status" value="1"/>
</dbReference>
<dbReference type="InterPro" id="IPR003594">
    <property type="entry name" value="HATPase_dom"/>
</dbReference>
<keyword evidence="9" id="KW-0472">Membrane</keyword>
<keyword evidence="12" id="KW-1185">Reference proteome</keyword>
<feature type="domain" description="Histidine kinase" evidence="10">
    <location>
        <begin position="305"/>
        <end position="392"/>
    </location>
</feature>
<dbReference type="PANTHER" id="PTHR24421:SF10">
    <property type="entry name" value="NITRATE_NITRITE SENSOR PROTEIN NARQ"/>
    <property type="match status" value="1"/>
</dbReference>
<dbReference type="Pfam" id="PF23539">
    <property type="entry name" value="DUF7134"/>
    <property type="match status" value="1"/>
</dbReference>
<dbReference type="Proteomes" id="UP001596455">
    <property type="component" value="Unassembled WGS sequence"/>
</dbReference>
<dbReference type="Gene3D" id="1.20.5.1930">
    <property type="match status" value="1"/>
</dbReference>
<comment type="catalytic activity">
    <reaction evidence="1">
        <text>ATP + protein L-histidine = ADP + protein N-phospho-L-histidine.</text>
        <dbReference type="EC" id="2.7.13.3"/>
    </reaction>
</comment>
<gene>
    <name evidence="11" type="ORF">ACFQQL_05235</name>
</gene>
<feature type="transmembrane region" description="Helical" evidence="9">
    <location>
        <begin position="48"/>
        <end position="66"/>
    </location>
</feature>
<evidence type="ECO:0000313" key="12">
    <source>
        <dbReference type="Proteomes" id="UP001596455"/>
    </source>
</evidence>
<dbReference type="EC" id="2.7.13.3" evidence="2"/>
<dbReference type="Pfam" id="PF07730">
    <property type="entry name" value="HisKA_3"/>
    <property type="match status" value="1"/>
</dbReference>
<protein>
    <recommendedName>
        <fullName evidence="2">histidine kinase</fullName>
        <ecNumber evidence="2">2.7.13.3</ecNumber>
    </recommendedName>
</protein>
<feature type="transmembrane region" description="Helical" evidence="9">
    <location>
        <begin position="18"/>
        <end position="36"/>
    </location>
</feature>
<dbReference type="RefSeq" id="WP_382391955.1">
    <property type="nucleotide sequence ID" value="NZ_JBHTCQ010000001.1"/>
</dbReference>
<evidence type="ECO:0000256" key="3">
    <source>
        <dbReference type="ARBA" id="ARBA00022553"/>
    </source>
</evidence>
<dbReference type="InterPro" id="IPR011712">
    <property type="entry name" value="Sig_transdc_His_kin_sub3_dim/P"/>
</dbReference>
<dbReference type="Pfam" id="PF02518">
    <property type="entry name" value="HATPase_c"/>
    <property type="match status" value="1"/>
</dbReference>
<proteinExistence type="predicted"/>
<evidence type="ECO:0000256" key="4">
    <source>
        <dbReference type="ARBA" id="ARBA00022679"/>
    </source>
</evidence>
<keyword evidence="7" id="KW-0067">ATP-binding</keyword>
<evidence type="ECO:0000256" key="8">
    <source>
        <dbReference type="ARBA" id="ARBA00023012"/>
    </source>
</evidence>
<keyword evidence="4" id="KW-0808">Transferase</keyword>
<dbReference type="InterPro" id="IPR055558">
    <property type="entry name" value="DUF7134"/>
</dbReference>
<evidence type="ECO:0000256" key="1">
    <source>
        <dbReference type="ARBA" id="ARBA00000085"/>
    </source>
</evidence>
<dbReference type="CDD" id="cd16917">
    <property type="entry name" value="HATPase_UhpB-NarQ-NarX-like"/>
    <property type="match status" value="1"/>
</dbReference>
<comment type="caution">
    <text evidence="11">The sequence shown here is derived from an EMBL/GenBank/DDBJ whole genome shotgun (WGS) entry which is preliminary data.</text>
</comment>
<evidence type="ECO:0000256" key="7">
    <source>
        <dbReference type="ARBA" id="ARBA00022840"/>
    </source>
</evidence>
<dbReference type="PANTHER" id="PTHR24421">
    <property type="entry name" value="NITRATE/NITRITE SENSOR PROTEIN NARX-RELATED"/>
    <property type="match status" value="1"/>
</dbReference>
<keyword evidence="9" id="KW-0812">Transmembrane</keyword>
<dbReference type="InterPro" id="IPR005467">
    <property type="entry name" value="His_kinase_dom"/>
</dbReference>